<evidence type="ECO:0000256" key="1">
    <source>
        <dbReference type="SAM" id="MobiDB-lite"/>
    </source>
</evidence>
<accession>A0A6J4VUU2</accession>
<feature type="compositionally biased region" description="Basic and acidic residues" evidence="1">
    <location>
        <begin position="73"/>
        <end position="88"/>
    </location>
</feature>
<feature type="compositionally biased region" description="Basic and acidic residues" evidence="1">
    <location>
        <begin position="126"/>
        <end position="148"/>
    </location>
</feature>
<sequence>MNIPGIPIELIIAVLFFALPALGSLQKRLRERRQRETSTERAPPPARPAATLTRADTATAPATRGQAEGWLEEAQRRVREARQEEAAKGGRGGVNPRTLPQTPVHKPAAKPAPKPARPPQPSRPAATRDPRPSLEGRTLEGRSLETYRPENASLERSGGGAAVSTTAPPLRVQRLGGGGHATIARELRFDERALMTGFIWSQVLSPPVSKRRTLSSRRQP</sequence>
<feature type="compositionally biased region" description="Pro residues" evidence="1">
    <location>
        <begin position="110"/>
        <end position="122"/>
    </location>
</feature>
<feature type="compositionally biased region" description="Low complexity" evidence="1">
    <location>
        <begin position="48"/>
        <end position="64"/>
    </location>
</feature>
<evidence type="ECO:0000313" key="3">
    <source>
        <dbReference type="EMBL" id="CAA9588618.1"/>
    </source>
</evidence>
<name>A0A6J4VUU2_9DEIN</name>
<dbReference type="AlphaFoldDB" id="A0A6J4VUU2"/>
<feature type="transmembrane region" description="Helical" evidence="2">
    <location>
        <begin position="6"/>
        <end position="25"/>
    </location>
</feature>
<organism evidence="3">
    <name type="scientific">uncultured Truepera sp</name>
    <dbReference type="NCBI Taxonomy" id="543023"/>
    <lineage>
        <taxon>Bacteria</taxon>
        <taxon>Thermotogati</taxon>
        <taxon>Deinococcota</taxon>
        <taxon>Deinococci</taxon>
        <taxon>Trueperales</taxon>
        <taxon>Trueperaceae</taxon>
        <taxon>Truepera</taxon>
        <taxon>environmental samples</taxon>
    </lineage>
</organism>
<keyword evidence="2" id="KW-0472">Membrane</keyword>
<proteinExistence type="predicted"/>
<feature type="region of interest" description="Disordered" evidence="1">
    <location>
        <begin position="30"/>
        <end position="167"/>
    </location>
</feature>
<reference evidence="3" key="1">
    <citation type="submission" date="2020-02" db="EMBL/GenBank/DDBJ databases">
        <authorList>
            <person name="Meier V. D."/>
        </authorList>
    </citation>
    <scope>NUCLEOTIDE SEQUENCE</scope>
    <source>
        <strain evidence="3">AVDCRST_MAG86</strain>
    </source>
</reference>
<evidence type="ECO:0000256" key="2">
    <source>
        <dbReference type="SAM" id="Phobius"/>
    </source>
</evidence>
<keyword evidence="2" id="KW-0812">Transmembrane</keyword>
<gene>
    <name evidence="3" type="ORF">AVDCRST_MAG86-4160</name>
</gene>
<dbReference type="EMBL" id="CADCWP010000364">
    <property type="protein sequence ID" value="CAA9588618.1"/>
    <property type="molecule type" value="Genomic_DNA"/>
</dbReference>
<keyword evidence="2" id="KW-1133">Transmembrane helix</keyword>
<protein>
    <submittedName>
        <fullName evidence="3">Uncharacterized protein</fullName>
    </submittedName>
</protein>